<dbReference type="SUPFAM" id="SSF52172">
    <property type="entry name" value="CheY-like"/>
    <property type="match status" value="1"/>
</dbReference>
<dbReference type="AlphaFoldDB" id="A0A831JXI9"/>
<dbReference type="Pfam" id="PF00072">
    <property type="entry name" value="Response_reg"/>
    <property type="match status" value="1"/>
</dbReference>
<keyword evidence="1 2" id="KW-0597">Phosphoprotein</keyword>
<dbReference type="InterPro" id="IPR001789">
    <property type="entry name" value="Sig_transdc_resp-reg_receiver"/>
</dbReference>
<sequence>MVDILVVEDDEVFSQLLAMHLEDLGHKPTVAHSLDQARSFLQKNTPDAILLDQQLPDGYGLDLLKEIKADTDPPPVIMVTGVSDNALVIQAMKAGAYDFVRKPMDEVELDTTLNNALRNHQLSRKVKTIRLTMDKKV</sequence>
<dbReference type="InterPro" id="IPR011006">
    <property type="entry name" value="CheY-like_superfamily"/>
</dbReference>
<evidence type="ECO:0000313" key="4">
    <source>
        <dbReference type="EMBL" id="HDK38115.1"/>
    </source>
</evidence>
<evidence type="ECO:0000259" key="3">
    <source>
        <dbReference type="PROSITE" id="PS50110"/>
    </source>
</evidence>
<dbReference type="Proteomes" id="UP000885822">
    <property type="component" value="Unassembled WGS sequence"/>
</dbReference>
<feature type="modified residue" description="4-aspartylphosphate" evidence="2">
    <location>
        <position position="52"/>
    </location>
</feature>
<name>A0A831JXI9_9GAMM</name>
<gene>
    <name evidence="4" type="ORF">ENG92_03770</name>
</gene>
<dbReference type="InterPro" id="IPR050595">
    <property type="entry name" value="Bact_response_regulator"/>
</dbReference>
<dbReference type="GO" id="GO:0000160">
    <property type="term" value="P:phosphorelay signal transduction system"/>
    <property type="evidence" value="ECO:0007669"/>
    <property type="project" value="InterPro"/>
</dbReference>
<dbReference type="PANTHER" id="PTHR44591">
    <property type="entry name" value="STRESS RESPONSE REGULATOR PROTEIN 1"/>
    <property type="match status" value="1"/>
</dbReference>
<feature type="domain" description="Response regulatory" evidence="3">
    <location>
        <begin position="3"/>
        <end position="117"/>
    </location>
</feature>
<dbReference type="PROSITE" id="PS50110">
    <property type="entry name" value="RESPONSE_REGULATORY"/>
    <property type="match status" value="1"/>
</dbReference>
<proteinExistence type="predicted"/>
<organism evidence="4">
    <name type="scientific">Thiolapillus brandeum</name>
    <dbReference type="NCBI Taxonomy" id="1076588"/>
    <lineage>
        <taxon>Bacteria</taxon>
        <taxon>Pseudomonadati</taxon>
        <taxon>Pseudomonadota</taxon>
        <taxon>Gammaproteobacteria</taxon>
        <taxon>Chromatiales</taxon>
        <taxon>Sedimenticolaceae</taxon>
        <taxon>Thiolapillus</taxon>
    </lineage>
</organism>
<protein>
    <submittedName>
        <fullName evidence="4">Response regulator</fullName>
    </submittedName>
</protein>
<dbReference type="SMART" id="SM00448">
    <property type="entry name" value="REC"/>
    <property type="match status" value="1"/>
</dbReference>
<comment type="caution">
    <text evidence="4">The sequence shown here is derived from an EMBL/GenBank/DDBJ whole genome shotgun (WGS) entry which is preliminary data.</text>
</comment>
<evidence type="ECO:0000256" key="1">
    <source>
        <dbReference type="ARBA" id="ARBA00022553"/>
    </source>
</evidence>
<dbReference type="EMBL" id="DRCV01000169">
    <property type="protein sequence ID" value="HDK38115.1"/>
    <property type="molecule type" value="Genomic_DNA"/>
</dbReference>
<dbReference type="Gene3D" id="3.40.50.2300">
    <property type="match status" value="1"/>
</dbReference>
<evidence type="ECO:0000256" key="2">
    <source>
        <dbReference type="PROSITE-ProRule" id="PRU00169"/>
    </source>
</evidence>
<accession>A0A831JXI9</accession>
<dbReference type="PANTHER" id="PTHR44591:SF23">
    <property type="entry name" value="CHEY SUBFAMILY"/>
    <property type="match status" value="1"/>
</dbReference>
<reference evidence="4" key="1">
    <citation type="journal article" date="2020" name="mSystems">
        <title>Genome- and Community-Level Interaction Insights into Carbon Utilization and Element Cycling Functions of Hydrothermarchaeota in Hydrothermal Sediment.</title>
        <authorList>
            <person name="Zhou Z."/>
            <person name="Liu Y."/>
            <person name="Xu W."/>
            <person name="Pan J."/>
            <person name="Luo Z.H."/>
            <person name="Li M."/>
        </authorList>
    </citation>
    <scope>NUCLEOTIDE SEQUENCE [LARGE SCALE GENOMIC DNA]</scope>
    <source>
        <strain evidence="4">HyVt-26</strain>
    </source>
</reference>
<feature type="non-terminal residue" evidence="4">
    <location>
        <position position="137"/>
    </location>
</feature>